<dbReference type="EC" id="3.4.13.22" evidence="9"/>
<comment type="similarity">
    <text evidence="9">Belongs to the peptidase M15D family.</text>
</comment>
<dbReference type="PANTHER" id="PTHR43126:SF1">
    <property type="entry name" value="D-ALANYL-D-ALANINE DIPEPTIDASE"/>
    <property type="match status" value="1"/>
</dbReference>
<dbReference type="RefSeq" id="WP_245184743.1">
    <property type="nucleotide sequence ID" value="NZ_JAATJH010000008.1"/>
</dbReference>
<sequence>MLKYLLPTLLFFACQVDRDRPVLQQSFRMEAPLPPAPVYDYDTTQWTEMTDLDPTILLDLRYATENNFMKQQVYDCGRCFYRKEVARALARVQGTLKAQGLGLKMYDCYRPAPYQQRLWDILPDARYVARPSRGSLHSRGAAADLTIVTLATGEELDMGTTYDFFGEAAYTTTTDLPADVLANRALFQAAMRAEGFGTIRTEWWHFNFLGARLGLADWVWSCE</sequence>
<comment type="cofactor">
    <cofactor evidence="9">
        <name>Zn(2+)</name>
        <dbReference type="ChEBI" id="CHEBI:29105"/>
    </cofactor>
    <text evidence="9">Binds 1 zinc ion per subunit.</text>
</comment>
<evidence type="ECO:0000256" key="4">
    <source>
        <dbReference type="ARBA" id="ARBA00022801"/>
    </source>
</evidence>
<dbReference type="Pfam" id="PF01427">
    <property type="entry name" value="Peptidase_M15"/>
    <property type="match status" value="1"/>
</dbReference>
<accession>A0ABX0XFL9</accession>
<feature type="binding site" evidence="9">
    <location>
        <position position="137"/>
    </location>
    <ligand>
        <name>Zn(2+)</name>
        <dbReference type="ChEBI" id="CHEBI:29105"/>
        <note>catalytic</note>
    </ligand>
</feature>
<reference evidence="10 11" key="1">
    <citation type="submission" date="2020-03" db="EMBL/GenBank/DDBJ databases">
        <title>Genomic Encyclopedia of Type Strains, Phase IV (KMG-IV): sequencing the most valuable type-strain genomes for metagenomic binning, comparative biology and taxonomic classification.</title>
        <authorList>
            <person name="Goeker M."/>
        </authorList>
    </citation>
    <scope>NUCLEOTIDE SEQUENCE [LARGE SCALE GENOMIC DNA]</scope>
    <source>
        <strain evidence="10 11">DSM 105096</strain>
    </source>
</reference>
<keyword evidence="5 9" id="KW-0862">Zinc</keyword>
<evidence type="ECO:0000256" key="6">
    <source>
        <dbReference type="ARBA" id="ARBA00022997"/>
    </source>
</evidence>
<feature type="binding site" evidence="9">
    <location>
        <position position="144"/>
    </location>
    <ligand>
        <name>Zn(2+)</name>
        <dbReference type="ChEBI" id="CHEBI:29105"/>
        <note>catalytic</note>
    </ligand>
</feature>
<feature type="site" description="Transition state stabilizer" evidence="9">
    <location>
        <position position="110"/>
    </location>
</feature>
<keyword evidence="2 9" id="KW-0645">Protease</keyword>
<keyword evidence="6 9" id="KW-0224">Dipeptidase</keyword>
<feature type="binding site" evidence="9">
    <location>
        <position position="205"/>
    </location>
    <ligand>
        <name>Zn(2+)</name>
        <dbReference type="ChEBI" id="CHEBI:29105"/>
        <note>catalytic</note>
    </ligand>
</feature>
<evidence type="ECO:0000256" key="9">
    <source>
        <dbReference type="HAMAP-Rule" id="MF_01924"/>
    </source>
</evidence>
<comment type="caution">
    <text evidence="10">The sequence shown here is derived from an EMBL/GenBank/DDBJ whole genome shotgun (WGS) entry which is preliminary data.</text>
</comment>
<keyword evidence="4 9" id="KW-0378">Hydrolase</keyword>
<feature type="active site" description="Proton donor/acceptor" evidence="9">
    <location>
        <position position="202"/>
    </location>
</feature>
<name>A0ABX0XFL9_9BACT</name>
<dbReference type="SUPFAM" id="SSF55166">
    <property type="entry name" value="Hedgehog/DD-peptidase"/>
    <property type="match status" value="1"/>
</dbReference>
<keyword evidence="11" id="KW-1185">Reference proteome</keyword>
<protein>
    <recommendedName>
        <fullName evidence="9">D-alanyl-D-alanine dipeptidase</fullName>
        <shortName evidence="9">D-Ala-D-Ala dipeptidase</shortName>
        <ecNumber evidence="9">3.4.13.22</ecNumber>
    </recommendedName>
</protein>
<organism evidence="10 11">
    <name type="scientific">Neolewinella antarctica</name>
    <dbReference type="NCBI Taxonomy" id="442734"/>
    <lineage>
        <taxon>Bacteria</taxon>
        <taxon>Pseudomonadati</taxon>
        <taxon>Bacteroidota</taxon>
        <taxon>Saprospiria</taxon>
        <taxon>Saprospirales</taxon>
        <taxon>Lewinellaceae</taxon>
        <taxon>Neolewinella</taxon>
    </lineage>
</organism>
<evidence type="ECO:0000313" key="10">
    <source>
        <dbReference type="EMBL" id="NJC28121.1"/>
    </source>
</evidence>
<evidence type="ECO:0000256" key="2">
    <source>
        <dbReference type="ARBA" id="ARBA00022670"/>
    </source>
</evidence>
<dbReference type="Gene3D" id="3.30.1380.10">
    <property type="match status" value="1"/>
</dbReference>
<keyword evidence="7 9" id="KW-0482">Metalloprotease</keyword>
<evidence type="ECO:0000313" key="11">
    <source>
        <dbReference type="Proteomes" id="UP000770785"/>
    </source>
</evidence>
<comment type="function">
    <text evidence="9">Catalyzes hydrolysis of the D-alanyl-D-alanine dipeptide.</text>
</comment>
<evidence type="ECO:0000256" key="8">
    <source>
        <dbReference type="ARBA" id="ARBA00023316"/>
    </source>
</evidence>
<dbReference type="InterPro" id="IPR009045">
    <property type="entry name" value="Zn_M74/Hedgehog-like"/>
</dbReference>
<dbReference type="Proteomes" id="UP000770785">
    <property type="component" value="Unassembled WGS sequence"/>
</dbReference>
<dbReference type="GO" id="GO:0160237">
    <property type="term" value="F:D-Ala-D-Ala dipeptidase activity"/>
    <property type="evidence" value="ECO:0007669"/>
    <property type="project" value="UniProtKB-EC"/>
</dbReference>
<dbReference type="CDD" id="cd14840">
    <property type="entry name" value="D-Ala-D-Ala_dipeptidase_Aad"/>
    <property type="match status" value="1"/>
</dbReference>
<dbReference type="HAMAP" id="MF_01924">
    <property type="entry name" value="A_A_dipeptidase"/>
    <property type="match status" value="1"/>
</dbReference>
<dbReference type="PANTHER" id="PTHR43126">
    <property type="entry name" value="D-ALANYL-D-ALANINE DIPEPTIDASE"/>
    <property type="match status" value="1"/>
</dbReference>
<evidence type="ECO:0000256" key="1">
    <source>
        <dbReference type="ARBA" id="ARBA00001362"/>
    </source>
</evidence>
<evidence type="ECO:0000256" key="7">
    <source>
        <dbReference type="ARBA" id="ARBA00023049"/>
    </source>
</evidence>
<gene>
    <name evidence="10" type="ORF">GGR27_003640</name>
</gene>
<keyword evidence="3 9" id="KW-0479">Metal-binding</keyword>
<comment type="catalytic activity">
    <reaction evidence="1 9">
        <text>D-alanyl-D-alanine + H2O = 2 D-alanine</text>
        <dbReference type="Rhea" id="RHEA:20661"/>
        <dbReference type="ChEBI" id="CHEBI:15377"/>
        <dbReference type="ChEBI" id="CHEBI:57416"/>
        <dbReference type="ChEBI" id="CHEBI:57822"/>
        <dbReference type="EC" id="3.4.13.22"/>
    </reaction>
</comment>
<evidence type="ECO:0000256" key="3">
    <source>
        <dbReference type="ARBA" id="ARBA00022723"/>
    </source>
</evidence>
<keyword evidence="8" id="KW-0961">Cell wall biogenesis/degradation</keyword>
<dbReference type="EMBL" id="JAATJH010000008">
    <property type="protein sequence ID" value="NJC28121.1"/>
    <property type="molecule type" value="Genomic_DNA"/>
</dbReference>
<dbReference type="InterPro" id="IPR000755">
    <property type="entry name" value="A_A_dipeptidase"/>
</dbReference>
<evidence type="ECO:0000256" key="5">
    <source>
        <dbReference type="ARBA" id="ARBA00022833"/>
    </source>
</evidence>
<proteinExistence type="inferred from homology"/>